<dbReference type="Proteomes" id="UP000663836">
    <property type="component" value="Unassembled WGS sequence"/>
</dbReference>
<reference evidence="1" key="1">
    <citation type="submission" date="2021-02" db="EMBL/GenBank/DDBJ databases">
        <authorList>
            <person name="Nowell W R."/>
        </authorList>
    </citation>
    <scope>NUCLEOTIDE SEQUENCE</scope>
</reference>
<dbReference type="EMBL" id="CAJOBD010001175">
    <property type="protein sequence ID" value="CAF3769319.1"/>
    <property type="molecule type" value="Genomic_DNA"/>
</dbReference>
<evidence type="ECO:0000313" key="1">
    <source>
        <dbReference type="EMBL" id="CAF3769319.1"/>
    </source>
</evidence>
<name>A0A818ZLU3_9BILA</name>
<feature type="non-terminal residue" evidence="1">
    <location>
        <position position="1"/>
    </location>
</feature>
<gene>
    <name evidence="1" type="ORF">JBS370_LOCUS13586</name>
</gene>
<organism evidence="1 2">
    <name type="scientific">Rotaria sordida</name>
    <dbReference type="NCBI Taxonomy" id="392033"/>
    <lineage>
        <taxon>Eukaryota</taxon>
        <taxon>Metazoa</taxon>
        <taxon>Spiralia</taxon>
        <taxon>Gnathifera</taxon>
        <taxon>Rotifera</taxon>
        <taxon>Eurotatoria</taxon>
        <taxon>Bdelloidea</taxon>
        <taxon>Philodinida</taxon>
        <taxon>Philodinidae</taxon>
        <taxon>Rotaria</taxon>
    </lineage>
</organism>
<proteinExistence type="predicted"/>
<sequence>LNFVNRDALDQSIGTKRIDATVFNAPILPQKNGEITMMKPITENINDIQPIATKID</sequence>
<evidence type="ECO:0000313" key="2">
    <source>
        <dbReference type="Proteomes" id="UP000663836"/>
    </source>
</evidence>
<accession>A0A818ZLU3</accession>
<protein>
    <submittedName>
        <fullName evidence="1">Uncharacterized protein</fullName>
    </submittedName>
</protein>
<dbReference type="AlphaFoldDB" id="A0A818ZLU3"/>
<comment type="caution">
    <text evidence="1">The sequence shown here is derived from an EMBL/GenBank/DDBJ whole genome shotgun (WGS) entry which is preliminary data.</text>
</comment>